<dbReference type="PROSITE" id="PS51805">
    <property type="entry name" value="EPHD"/>
    <property type="match status" value="1"/>
</dbReference>
<dbReference type="Ensembl" id="ENSMGAT00000004720.3">
    <property type="protein sequence ID" value="ENSMGAP00000004010.3"/>
    <property type="gene ID" value="ENSMGAG00000004232.3"/>
</dbReference>
<dbReference type="SMART" id="SM00184">
    <property type="entry name" value="RING"/>
    <property type="match status" value="2"/>
</dbReference>
<proteinExistence type="predicted"/>
<evidence type="ECO:0000256" key="5">
    <source>
        <dbReference type="SAM" id="MobiDB-lite"/>
    </source>
</evidence>
<reference evidence="8" key="3">
    <citation type="submission" date="2025-09" db="UniProtKB">
        <authorList>
            <consortium name="Ensembl"/>
        </authorList>
    </citation>
    <scope>IDENTIFICATION</scope>
</reference>
<dbReference type="GO" id="GO:0005634">
    <property type="term" value="C:nucleus"/>
    <property type="evidence" value="ECO:0007669"/>
    <property type="project" value="TreeGrafter"/>
</dbReference>
<dbReference type="SUPFAM" id="SSF57903">
    <property type="entry name" value="FYVE/PHD zinc finger"/>
    <property type="match status" value="1"/>
</dbReference>
<dbReference type="InterPro" id="IPR019786">
    <property type="entry name" value="Zinc_finger_PHD-type_CS"/>
</dbReference>
<feature type="compositionally biased region" description="Polar residues" evidence="5">
    <location>
        <begin position="294"/>
        <end position="327"/>
    </location>
</feature>
<keyword evidence="9" id="KW-1185">Reference proteome</keyword>
<dbReference type="InParanoid" id="G1MYI0"/>
<dbReference type="InterPro" id="IPR059102">
    <property type="entry name" value="PHD_PHF7/G2E3-like"/>
</dbReference>
<keyword evidence="2 4" id="KW-0863">Zinc-finger</keyword>
<dbReference type="InterPro" id="IPR001965">
    <property type="entry name" value="Znf_PHD"/>
</dbReference>
<dbReference type="InterPro" id="IPR013083">
    <property type="entry name" value="Znf_RING/FYVE/PHD"/>
</dbReference>
<evidence type="ECO:0000313" key="9">
    <source>
        <dbReference type="Proteomes" id="UP000001645"/>
    </source>
</evidence>
<dbReference type="Gene3D" id="3.30.40.10">
    <property type="entry name" value="Zinc/RING finger domain, C3HC4 (zinc finger)"/>
    <property type="match status" value="2"/>
</dbReference>
<dbReference type="InterPro" id="IPR001841">
    <property type="entry name" value="Znf_RING"/>
</dbReference>
<dbReference type="SMART" id="SM00249">
    <property type="entry name" value="PHD"/>
    <property type="match status" value="3"/>
</dbReference>
<sequence length="471" mass="51848">MSSGKRKAPDSGEPACVLCGRVDVDPNICGRTFADSGIHVHEFCLTFATIRFEEGSPRGETVRLPLASIRRACKYANQKQCFVCGERGAAISCAESGCERSFHLPCAMDGECVTQFYGPRRSYCWEHRPQQAGEAVPAQDINCLICFEPVGDTLSYHTMVCPVCKHAWFHRGCIQGQARCAGIMCFRCPICRDNKKFCYEMTILGIQITSQPPSWEDNDAYASLRERHRRCDVSKCLNPRGREQAESVGPWQLILCNSCAAQGTHRRCSSLDDTTDSWECDSCAGLGTASSTNMELAGPSTASQEGLRPSHSSSVPENISSGSTSQAALGPSHGSQLPGHSGHPSEPESELCPLPQEDQDSSGQRRGRQRNRRTPAPGAESSSQASTRQRASGSCTESPAAAHTVRPRRRQSGRTRSRSPLHHRASSTQSRPREQRGNRQMPSRESSLPEDRQQPRQQRRSRTRSRLPVGR</sequence>
<dbReference type="GeneTree" id="ENSGT00950000182865"/>
<dbReference type="GO" id="GO:0008270">
    <property type="term" value="F:zinc ion binding"/>
    <property type="evidence" value="ECO:0007669"/>
    <property type="project" value="UniProtKB-KW"/>
</dbReference>
<feature type="region of interest" description="Disordered" evidence="5">
    <location>
        <begin position="294"/>
        <end position="471"/>
    </location>
</feature>
<dbReference type="InterPro" id="IPR034732">
    <property type="entry name" value="EPHD"/>
</dbReference>
<evidence type="ECO:0000259" key="6">
    <source>
        <dbReference type="PROSITE" id="PS50089"/>
    </source>
</evidence>
<dbReference type="GeneID" id="104912032"/>
<evidence type="ECO:0000256" key="2">
    <source>
        <dbReference type="ARBA" id="ARBA00022771"/>
    </source>
</evidence>
<reference evidence="8" key="2">
    <citation type="submission" date="2025-08" db="UniProtKB">
        <authorList>
            <consortium name="Ensembl"/>
        </authorList>
    </citation>
    <scope>IDENTIFICATION</scope>
</reference>
<dbReference type="HOGENOM" id="CLU_055746_0_0_1"/>
<evidence type="ECO:0008006" key="10">
    <source>
        <dbReference type="Google" id="ProtNLM"/>
    </source>
</evidence>
<dbReference type="AlphaFoldDB" id="G1MYI0"/>
<dbReference type="Proteomes" id="UP000001645">
    <property type="component" value="Chromosome 1"/>
</dbReference>
<evidence type="ECO:0000256" key="3">
    <source>
        <dbReference type="ARBA" id="ARBA00022833"/>
    </source>
</evidence>
<dbReference type="Pfam" id="PF26054">
    <property type="entry name" value="PHD_G2E3"/>
    <property type="match status" value="1"/>
</dbReference>
<feature type="compositionally biased region" description="Basic residues" evidence="5">
    <location>
        <begin position="405"/>
        <end position="425"/>
    </location>
</feature>
<organism evidence="8 9">
    <name type="scientific">Meleagris gallopavo</name>
    <name type="common">Wild turkey</name>
    <dbReference type="NCBI Taxonomy" id="9103"/>
    <lineage>
        <taxon>Eukaryota</taxon>
        <taxon>Metazoa</taxon>
        <taxon>Chordata</taxon>
        <taxon>Craniata</taxon>
        <taxon>Vertebrata</taxon>
        <taxon>Euteleostomi</taxon>
        <taxon>Archelosauria</taxon>
        <taxon>Archosauria</taxon>
        <taxon>Dinosauria</taxon>
        <taxon>Saurischia</taxon>
        <taxon>Theropoda</taxon>
        <taxon>Coelurosauria</taxon>
        <taxon>Aves</taxon>
        <taxon>Neognathae</taxon>
        <taxon>Galloanserae</taxon>
        <taxon>Galliformes</taxon>
        <taxon>Phasianidae</taxon>
        <taxon>Meleagridinae</taxon>
        <taxon>Meleagris</taxon>
    </lineage>
</organism>
<dbReference type="PANTHER" id="PTHR12420">
    <property type="entry name" value="PHD FINGER PROTEIN"/>
    <property type="match status" value="1"/>
</dbReference>
<reference evidence="8 9" key="1">
    <citation type="journal article" date="2010" name="PLoS Biol.">
        <title>Multi-platform next-generation sequencing of the domestic turkey (Meleagris gallopavo): genome assembly and analysis.</title>
        <authorList>
            <person name="Dalloul R.A."/>
            <person name="Long J.A."/>
            <person name="Zimin A.V."/>
            <person name="Aslam L."/>
            <person name="Beal K."/>
            <person name="Blomberg L.A."/>
            <person name="Bouffard P."/>
            <person name="Burt D.W."/>
            <person name="Crasta O."/>
            <person name="Crooijmans R.P."/>
            <person name="Cooper K."/>
            <person name="Coulombe R.A."/>
            <person name="De S."/>
            <person name="Delany M.E."/>
            <person name="Dodgson J.B."/>
            <person name="Dong J.J."/>
            <person name="Evans C."/>
            <person name="Frederickson K.M."/>
            <person name="Flicek P."/>
            <person name="Florea L."/>
            <person name="Folkerts O."/>
            <person name="Groenen M.A."/>
            <person name="Harkins T.T."/>
            <person name="Herrero J."/>
            <person name="Hoffmann S."/>
            <person name="Megens H.J."/>
            <person name="Jiang A."/>
            <person name="de Jong P."/>
            <person name="Kaiser P."/>
            <person name="Kim H."/>
            <person name="Kim K.W."/>
            <person name="Kim S."/>
            <person name="Langenberger D."/>
            <person name="Lee M.K."/>
            <person name="Lee T."/>
            <person name="Mane S."/>
            <person name="Marcais G."/>
            <person name="Marz M."/>
            <person name="McElroy A.P."/>
            <person name="Modise T."/>
            <person name="Nefedov M."/>
            <person name="Notredame C."/>
            <person name="Paton I.R."/>
            <person name="Payne W.S."/>
            <person name="Pertea G."/>
            <person name="Prickett D."/>
            <person name="Puiu D."/>
            <person name="Qioa D."/>
            <person name="Raineri E."/>
            <person name="Ruffier M."/>
            <person name="Salzberg S.L."/>
            <person name="Schatz M.C."/>
            <person name="Scheuring C."/>
            <person name="Schmidt C.J."/>
            <person name="Schroeder S."/>
            <person name="Searle S.M."/>
            <person name="Smith E.J."/>
            <person name="Smith J."/>
            <person name="Sonstegard T.S."/>
            <person name="Stadler P.F."/>
            <person name="Tafer H."/>
            <person name="Tu Z.J."/>
            <person name="Van Tassell C.P."/>
            <person name="Vilella A.J."/>
            <person name="Williams K.P."/>
            <person name="Yorke J.A."/>
            <person name="Zhang L."/>
            <person name="Zhang H.B."/>
            <person name="Zhang X."/>
            <person name="Zhang Y."/>
            <person name="Reed K.M."/>
        </authorList>
    </citation>
    <scope>NUCLEOTIDE SEQUENCE [LARGE SCALE GENOMIC DNA]</scope>
</reference>
<dbReference type="InterPro" id="IPR011011">
    <property type="entry name" value="Znf_FYVE_PHD"/>
</dbReference>
<feature type="domain" description="RING-type" evidence="6">
    <location>
        <begin position="143"/>
        <end position="192"/>
    </location>
</feature>
<dbReference type="CDD" id="cd16448">
    <property type="entry name" value="RING-H2"/>
    <property type="match status" value="1"/>
</dbReference>
<dbReference type="PROSITE" id="PS01359">
    <property type="entry name" value="ZF_PHD_1"/>
    <property type="match status" value="1"/>
</dbReference>
<evidence type="ECO:0000256" key="1">
    <source>
        <dbReference type="ARBA" id="ARBA00022723"/>
    </source>
</evidence>
<gene>
    <name evidence="8" type="primary">LOC104912032</name>
</gene>
<dbReference type="PROSITE" id="PS50089">
    <property type="entry name" value="ZF_RING_2"/>
    <property type="match status" value="1"/>
</dbReference>
<dbReference type="RefSeq" id="XP_031408571.1">
    <property type="nucleotide sequence ID" value="XM_031552711.1"/>
</dbReference>
<protein>
    <recommendedName>
        <fullName evidence="10">PHD finger protein 7</fullName>
    </recommendedName>
</protein>
<dbReference type="KEGG" id="mgp:104912032"/>
<feature type="domain" description="PHD-type" evidence="7">
    <location>
        <begin position="13"/>
        <end position="128"/>
    </location>
</feature>
<accession>G1MYI0</accession>
<evidence type="ECO:0000313" key="8">
    <source>
        <dbReference type="Ensembl" id="ENSMGAP00000004010.3"/>
    </source>
</evidence>
<name>G1MYI0_MELGA</name>
<feature type="compositionally biased region" description="Low complexity" evidence="5">
    <location>
        <begin position="381"/>
        <end position="394"/>
    </location>
</feature>
<dbReference type="Pfam" id="PF13771">
    <property type="entry name" value="zf-HC5HC2H"/>
    <property type="match status" value="1"/>
</dbReference>
<keyword evidence="3" id="KW-0862">Zinc</keyword>
<evidence type="ECO:0000259" key="7">
    <source>
        <dbReference type="PROSITE" id="PS51805"/>
    </source>
</evidence>
<evidence type="ECO:0000256" key="4">
    <source>
        <dbReference type="PROSITE-ProRule" id="PRU00175"/>
    </source>
</evidence>
<keyword evidence="1" id="KW-0479">Metal-binding</keyword>
<dbReference type="PANTHER" id="PTHR12420:SF47">
    <property type="entry name" value="PHD FINGER PROTEIN 7"/>
    <property type="match status" value="1"/>
</dbReference>
<dbReference type="InterPro" id="IPR051188">
    <property type="entry name" value="PHD-type_Zinc_Finger"/>
</dbReference>